<keyword evidence="1" id="KW-0812">Transmembrane</keyword>
<geneLocation type="plasmid" evidence="2">
    <name>pWCH7001</name>
</geneLocation>
<keyword evidence="1" id="KW-0472">Membrane</keyword>
<keyword evidence="2" id="KW-0614">Plasmid</keyword>
<evidence type="ECO:0000313" key="2">
    <source>
        <dbReference type="EMBL" id="ACS26074.1"/>
    </source>
</evidence>
<feature type="transmembrane region" description="Helical" evidence="1">
    <location>
        <begin position="38"/>
        <end position="64"/>
    </location>
</feature>
<organism evidence="2">
    <name type="scientific">Geobacillus sp. (strain WCH70)</name>
    <dbReference type="NCBI Taxonomy" id="471223"/>
    <lineage>
        <taxon>Bacteria</taxon>
        <taxon>Bacillati</taxon>
        <taxon>Bacillota</taxon>
        <taxon>Bacilli</taxon>
        <taxon>Bacillales</taxon>
        <taxon>Anoxybacillaceae</taxon>
        <taxon>Geobacillus</taxon>
    </lineage>
</organism>
<proteinExistence type="predicted"/>
<keyword evidence="1" id="KW-1133">Transmembrane helix</keyword>
<sequence>MAACERSDADDIEKSTNEGCLIFVMDLRQFNDLLGERFNFVVWALACPELALDFFAHFAFHIFLVDPVNDYKAFNVFDDDLSDIFEPFFLVFLVRPFVLEQLKDRIRLRRQSLFFNSFELVAHFFDTTKHRYVSRI</sequence>
<dbReference type="AlphaFoldDB" id="C5DB04"/>
<gene>
    <name evidence="2" type="ordered locus">GWCH70_3439</name>
</gene>
<reference evidence="2" key="1">
    <citation type="submission" date="2009-06" db="EMBL/GenBank/DDBJ databases">
        <title>Complete sequence of plasmid 1 of Geopacillus sp. WCH70.</title>
        <authorList>
            <consortium name="US DOE Joint Genome Institute"/>
            <person name="Lucas S."/>
            <person name="Copeland A."/>
            <person name="Lapidus A."/>
            <person name="Glavina del Rio T."/>
            <person name="Dalin E."/>
            <person name="Tice H."/>
            <person name="Bruce D."/>
            <person name="Goodwin L."/>
            <person name="Pitluck S."/>
            <person name="Chertkov O."/>
            <person name="Brettin T."/>
            <person name="Detter J.C."/>
            <person name="Han C."/>
            <person name="Larimer F."/>
            <person name="Land M."/>
            <person name="Hauser L."/>
            <person name="Kyrpides N."/>
            <person name="Mikhailova N."/>
            <person name="Brumm P."/>
            <person name="Mead D.A."/>
            <person name="Richardson P."/>
        </authorList>
    </citation>
    <scope>NUCLEOTIDE SEQUENCE [LARGE SCALE GENOMIC DNA]</scope>
    <source>
        <plasmid evidence="2">pWCH7001</plasmid>
        <plasmid evidence="2">WCH70</plasmid>
    </source>
</reference>
<name>C5DB04_GEOSW</name>
<dbReference type="KEGG" id="gwc:GWCH70_3439"/>
<dbReference type="EMBL" id="CP001639">
    <property type="protein sequence ID" value="ACS26074.1"/>
    <property type="molecule type" value="Genomic_DNA"/>
</dbReference>
<feature type="transmembrane region" description="Helical" evidence="1">
    <location>
        <begin position="84"/>
        <end position="102"/>
    </location>
</feature>
<evidence type="ECO:0000256" key="1">
    <source>
        <dbReference type="SAM" id="Phobius"/>
    </source>
</evidence>
<accession>C5DB04</accession>
<dbReference type="HOGENOM" id="CLU_1872488_0_0_9"/>
<protein>
    <submittedName>
        <fullName evidence="2">Uncharacterized protein</fullName>
    </submittedName>
</protein>